<feature type="region of interest" description="Disordered" evidence="6">
    <location>
        <begin position="1"/>
        <end position="25"/>
    </location>
</feature>
<dbReference type="SUPFAM" id="SSF48498">
    <property type="entry name" value="Tetracyclin repressor-like, C-terminal domain"/>
    <property type="match status" value="1"/>
</dbReference>
<keyword evidence="2" id="KW-0805">Transcription regulation</keyword>
<dbReference type="EMBL" id="JALHLF010000009">
    <property type="protein sequence ID" value="MCJ2181978.1"/>
    <property type="molecule type" value="Genomic_DNA"/>
</dbReference>
<dbReference type="RefSeq" id="WP_244017416.1">
    <property type="nucleotide sequence ID" value="NZ_JALHLF010000009.1"/>
</dbReference>
<reference evidence="8" key="1">
    <citation type="submission" date="2022-03" db="EMBL/GenBank/DDBJ databases">
        <title>Identification of a novel bacterium isolated from mangrove sediments.</title>
        <authorList>
            <person name="Pan X."/>
        </authorList>
    </citation>
    <scope>NUCLEOTIDE SEQUENCE</scope>
    <source>
        <strain evidence="8">B1949</strain>
    </source>
</reference>
<dbReference type="InterPro" id="IPR050109">
    <property type="entry name" value="HTH-type_TetR-like_transc_reg"/>
</dbReference>
<feature type="DNA-binding region" description="H-T-H motif" evidence="5">
    <location>
        <begin position="49"/>
        <end position="68"/>
    </location>
</feature>
<evidence type="ECO:0000256" key="1">
    <source>
        <dbReference type="ARBA" id="ARBA00022491"/>
    </source>
</evidence>
<evidence type="ECO:0000256" key="4">
    <source>
        <dbReference type="ARBA" id="ARBA00023163"/>
    </source>
</evidence>
<evidence type="ECO:0000313" key="9">
    <source>
        <dbReference type="Proteomes" id="UP001162881"/>
    </source>
</evidence>
<dbReference type="Gene3D" id="1.10.357.10">
    <property type="entry name" value="Tetracycline Repressor, domain 2"/>
    <property type="match status" value="1"/>
</dbReference>
<dbReference type="InterPro" id="IPR009057">
    <property type="entry name" value="Homeodomain-like_sf"/>
</dbReference>
<evidence type="ECO:0000313" key="8">
    <source>
        <dbReference type="EMBL" id="MCJ2181978.1"/>
    </source>
</evidence>
<name>A0ABT0BAC4_9SPHN</name>
<protein>
    <submittedName>
        <fullName evidence="8">TetR family transcriptional regulator C-terminal domain-containing protein</fullName>
    </submittedName>
</protein>
<dbReference type="Proteomes" id="UP001162881">
    <property type="component" value="Unassembled WGS sequence"/>
</dbReference>
<organism evidence="8 9">
    <name type="scientific">Novosphingobium organovorum</name>
    <dbReference type="NCBI Taxonomy" id="2930092"/>
    <lineage>
        <taxon>Bacteria</taxon>
        <taxon>Pseudomonadati</taxon>
        <taxon>Pseudomonadota</taxon>
        <taxon>Alphaproteobacteria</taxon>
        <taxon>Sphingomonadales</taxon>
        <taxon>Sphingomonadaceae</taxon>
        <taxon>Novosphingobium</taxon>
    </lineage>
</organism>
<evidence type="ECO:0000256" key="6">
    <source>
        <dbReference type="SAM" id="MobiDB-lite"/>
    </source>
</evidence>
<dbReference type="SUPFAM" id="SSF46689">
    <property type="entry name" value="Homeodomain-like"/>
    <property type="match status" value="1"/>
</dbReference>
<comment type="caution">
    <text evidence="8">The sequence shown here is derived from an EMBL/GenBank/DDBJ whole genome shotgun (WGS) entry which is preliminary data.</text>
</comment>
<dbReference type="PROSITE" id="PS50977">
    <property type="entry name" value="HTH_TETR_2"/>
    <property type="match status" value="1"/>
</dbReference>
<keyword evidence="9" id="KW-1185">Reference proteome</keyword>
<dbReference type="PANTHER" id="PTHR30055">
    <property type="entry name" value="HTH-TYPE TRANSCRIPTIONAL REGULATOR RUTR"/>
    <property type="match status" value="1"/>
</dbReference>
<evidence type="ECO:0000259" key="7">
    <source>
        <dbReference type="PROSITE" id="PS50977"/>
    </source>
</evidence>
<keyword evidence="3 5" id="KW-0238">DNA-binding</keyword>
<dbReference type="PANTHER" id="PTHR30055:SF234">
    <property type="entry name" value="HTH-TYPE TRANSCRIPTIONAL REGULATOR BETI"/>
    <property type="match status" value="1"/>
</dbReference>
<feature type="domain" description="HTH tetR-type" evidence="7">
    <location>
        <begin position="26"/>
        <end position="86"/>
    </location>
</feature>
<evidence type="ECO:0000256" key="2">
    <source>
        <dbReference type="ARBA" id="ARBA00023015"/>
    </source>
</evidence>
<dbReference type="InterPro" id="IPR001647">
    <property type="entry name" value="HTH_TetR"/>
</dbReference>
<feature type="compositionally biased region" description="Polar residues" evidence="6">
    <location>
        <begin position="1"/>
        <end position="13"/>
    </location>
</feature>
<dbReference type="Pfam" id="PF13977">
    <property type="entry name" value="TetR_C_6"/>
    <property type="match status" value="1"/>
</dbReference>
<keyword evidence="1" id="KW-0678">Repressor</keyword>
<evidence type="ECO:0000256" key="3">
    <source>
        <dbReference type="ARBA" id="ARBA00023125"/>
    </source>
</evidence>
<sequence>MSTPPRAQPQAGTTPPRRIITRQDPGTRRQDLLQVTVGCLARLGPQGTTGREICRQAGVSHGLLRHYFANPQNLLLETYEEVCRQVIARLRARLDEDADAADAWGAMDRFLETLFAPEAASSDMLGAWLAFWSLVRANPEFTARNEAFNAELRALLRTAMDRLIPCGARAGTADDPSLGEVQAIMTAIINGLWLEVCLSPDSASRERAIARCKTSLRRLLPAA</sequence>
<gene>
    <name evidence="8" type="ORF">MTR62_04575</name>
</gene>
<proteinExistence type="predicted"/>
<evidence type="ECO:0000256" key="5">
    <source>
        <dbReference type="PROSITE-ProRule" id="PRU00335"/>
    </source>
</evidence>
<dbReference type="InterPro" id="IPR039538">
    <property type="entry name" value="BetI_C"/>
</dbReference>
<dbReference type="InterPro" id="IPR036271">
    <property type="entry name" value="Tet_transcr_reg_TetR-rel_C_sf"/>
</dbReference>
<dbReference type="Pfam" id="PF00440">
    <property type="entry name" value="TetR_N"/>
    <property type="match status" value="1"/>
</dbReference>
<keyword evidence="4" id="KW-0804">Transcription</keyword>
<accession>A0ABT0BAC4</accession>